<comment type="caution">
    <text evidence="1">The sequence shown here is derived from an EMBL/GenBank/DDBJ whole genome shotgun (WGS) entry which is preliminary data.</text>
</comment>
<accession>A0A9W7LTX5</accession>
<sequence length="163" mass="18776">MSPYRLIYGKTCHLPVEIEHKAYWAIKAVNMDLDNAGQKRLLDLNEMDEIRTMAYDNAKIYKEKTKKWHDRKLLPRQFCPGQLVLLFNSRLKLFPGKLKSRWSGPFQVVQVFPHSAITIRSLKDGHQFKVNGQRLKHYQGTEALGIQEVVTLGDASQGIPNLT</sequence>
<dbReference type="Proteomes" id="UP001165190">
    <property type="component" value="Unassembled WGS sequence"/>
</dbReference>
<keyword evidence="2" id="KW-1185">Reference proteome</keyword>
<reference evidence="1" key="1">
    <citation type="submission" date="2023-05" db="EMBL/GenBank/DDBJ databases">
        <title>Genome and transcriptome analyses reveal genes involved in the formation of fine ridges on petal epidermal cells in Hibiscus trionum.</title>
        <authorList>
            <person name="Koshimizu S."/>
            <person name="Masuda S."/>
            <person name="Ishii T."/>
            <person name="Shirasu K."/>
            <person name="Hoshino A."/>
            <person name="Arita M."/>
        </authorList>
    </citation>
    <scope>NUCLEOTIDE SEQUENCE</scope>
    <source>
        <strain evidence="1">Hamamatsu line</strain>
    </source>
</reference>
<dbReference type="OrthoDB" id="997740at2759"/>
<dbReference type="InterPro" id="IPR052160">
    <property type="entry name" value="Gypsy_RT_Integrase-like"/>
</dbReference>
<name>A0A9W7LTX5_HIBTR</name>
<dbReference type="EMBL" id="BSYR01000013">
    <property type="protein sequence ID" value="GMI77119.1"/>
    <property type="molecule type" value="Genomic_DNA"/>
</dbReference>
<protein>
    <recommendedName>
        <fullName evidence="3">Reverse transcriptase domain-containing protein</fullName>
    </recommendedName>
</protein>
<evidence type="ECO:0000313" key="2">
    <source>
        <dbReference type="Proteomes" id="UP001165190"/>
    </source>
</evidence>
<dbReference type="PANTHER" id="PTHR47266">
    <property type="entry name" value="ENDONUCLEASE-RELATED"/>
    <property type="match status" value="1"/>
</dbReference>
<evidence type="ECO:0008006" key="3">
    <source>
        <dbReference type="Google" id="ProtNLM"/>
    </source>
</evidence>
<organism evidence="1 2">
    <name type="scientific">Hibiscus trionum</name>
    <name type="common">Flower of an hour</name>
    <dbReference type="NCBI Taxonomy" id="183268"/>
    <lineage>
        <taxon>Eukaryota</taxon>
        <taxon>Viridiplantae</taxon>
        <taxon>Streptophyta</taxon>
        <taxon>Embryophyta</taxon>
        <taxon>Tracheophyta</taxon>
        <taxon>Spermatophyta</taxon>
        <taxon>Magnoliopsida</taxon>
        <taxon>eudicotyledons</taxon>
        <taxon>Gunneridae</taxon>
        <taxon>Pentapetalae</taxon>
        <taxon>rosids</taxon>
        <taxon>malvids</taxon>
        <taxon>Malvales</taxon>
        <taxon>Malvaceae</taxon>
        <taxon>Malvoideae</taxon>
        <taxon>Hibiscus</taxon>
    </lineage>
</organism>
<dbReference type="AlphaFoldDB" id="A0A9W7LTX5"/>
<proteinExistence type="predicted"/>
<evidence type="ECO:0000313" key="1">
    <source>
        <dbReference type="EMBL" id="GMI77119.1"/>
    </source>
</evidence>
<gene>
    <name evidence="1" type="ORF">HRI_001381200</name>
</gene>